<feature type="compositionally biased region" description="Pro residues" evidence="1">
    <location>
        <begin position="638"/>
        <end position="650"/>
    </location>
</feature>
<dbReference type="SUPFAM" id="SSF48371">
    <property type="entry name" value="ARM repeat"/>
    <property type="match status" value="1"/>
</dbReference>
<accession>A0A267FE44</accession>
<dbReference type="PANTHER" id="PTHR46270">
    <property type="entry name" value="ARMADILLO-TYPE FOLD-RELATED"/>
    <property type="match status" value="1"/>
</dbReference>
<dbReference type="OrthoDB" id="2148946at2759"/>
<feature type="compositionally biased region" description="Pro residues" evidence="1">
    <location>
        <begin position="662"/>
        <end position="671"/>
    </location>
</feature>
<protein>
    <recommendedName>
        <fullName evidence="2">TIR domain-containing protein</fullName>
    </recommendedName>
</protein>
<dbReference type="AlphaFoldDB" id="A0A267FE44"/>
<sequence length="762" mass="85254">MMMMRKAFHRQAEPILSSRVHIGSVRKHADNSETALEAEVDFDTDLLACTQDPDLEEAAKRLSSNEFYDFVCRAQMKAVAATFEDLQSAIAHLTGESSPLLPPLRRLSEIHRLPVAGLSESQRSKVRSQLSDCLATIPANVLTGWMDFALATGRRCLATCMVDSHGDIASATDFELLSLTLTICQNYSDSDTTGNLAVAMVTSGVSLIRLCRELLSAWSFEHLNSRLHDSVEQLLRQCISVPYNLYFKQEPKVTSMLSDYKLVKSVKSYLSSPDEDVRLAAYLLLVFACTESQAASCLVETRLVELLINRLRLSMQTLDRRCQGYHCIELAKCSLRMARNDSNKEQLVDRGLLTLLTDMMSSGRTDEQLVAMETVLCLSFSAACVPRIREQCRAGLNTIRRIIESSEVTVDASLRASMEALEFNLESRTAESLLSMRPFSARYLKTEQFNLSDSEEEQDGEEGQEEASGEEICVSTGTAKKSIETNAEEIKSKSKNATSHVMISYHQATSSDLAIWLRDRLQEAEISVWLDCDSMQGSTLESMALAVESASVVLICLSRGYKESNSCRMEAEYATRRGKRILTLQAENRYVPDGWLGILVGTQLLLDFTKPDAWPVSLPKLINSLRLANDSSLITPAPAAPPPSPPPPPQAQLQSKEQLLPPQQPTPPPPVQLSLPPKPPHRHAYANWSVDHVTKWLHDRRLSPHLEPFHLTGEHLEFLIQLRREAPEAFYRMLETQFRLNNFHEVYAFVRSLKSLETGGQE</sequence>
<dbReference type="GO" id="GO:0007165">
    <property type="term" value="P:signal transduction"/>
    <property type="evidence" value="ECO:0007669"/>
    <property type="project" value="InterPro"/>
</dbReference>
<evidence type="ECO:0000259" key="2">
    <source>
        <dbReference type="Pfam" id="PF13676"/>
    </source>
</evidence>
<feature type="region of interest" description="Disordered" evidence="1">
    <location>
        <begin position="450"/>
        <end position="471"/>
    </location>
</feature>
<dbReference type="InterPro" id="IPR011989">
    <property type="entry name" value="ARM-like"/>
</dbReference>
<feature type="domain" description="TIR" evidence="2">
    <location>
        <begin position="501"/>
        <end position="613"/>
    </location>
</feature>
<dbReference type="Gene3D" id="3.40.50.10140">
    <property type="entry name" value="Toll/interleukin-1 receptor homology (TIR) domain"/>
    <property type="match status" value="1"/>
</dbReference>
<reference evidence="3 4" key="1">
    <citation type="submission" date="2017-06" db="EMBL/GenBank/DDBJ databases">
        <title>A platform for efficient transgenesis in Macrostomum lignano, a flatworm model organism for stem cell research.</title>
        <authorList>
            <person name="Berezikov E."/>
        </authorList>
    </citation>
    <scope>NUCLEOTIDE SEQUENCE [LARGE SCALE GENOMIC DNA]</scope>
    <source>
        <strain evidence="3">DV1</strain>
        <tissue evidence="3">Whole organism</tissue>
    </source>
</reference>
<gene>
    <name evidence="3" type="ORF">BOX15_Mlig005051g1</name>
</gene>
<name>A0A267FE44_9PLAT</name>
<comment type="caution">
    <text evidence="3">The sequence shown here is derived from an EMBL/GenBank/DDBJ whole genome shotgun (WGS) entry which is preliminary data.</text>
</comment>
<dbReference type="Gene3D" id="1.25.10.10">
    <property type="entry name" value="Leucine-rich Repeat Variant"/>
    <property type="match status" value="1"/>
</dbReference>
<evidence type="ECO:0000256" key="1">
    <source>
        <dbReference type="SAM" id="MobiDB-lite"/>
    </source>
</evidence>
<evidence type="ECO:0000313" key="4">
    <source>
        <dbReference type="Proteomes" id="UP000215902"/>
    </source>
</evidence>
<dbReference type="EMBL" id="NIVC01001116">
    <property type="protein sequence ID" value="PAA72060.1"/>
    <property type="molecule type" value="Genomic_DNA"/>
</dbReference>
<dbReference type="SUPFAM" id="SSF52200">
    <property type="entry name" value="Toll/Interleukin receptor TIR domain"/>
    <property type="match status" value="1"/>
</dbReference>
<feature type="compositionally biased region" description="Acidic residues" evidence="1">
    <location>
        <begin position="453"/>
        <end position="469"/>
    </location>
</feature>
<evidence type="ECO:0000313" key="3">
    <source>
        <dbReference type="EMBL" id="PAA72060.1"/>
    </source>
</evidence>
<keyword evidence="4" id="KW-1185">Reference proteome</keyword>
<dbReference type="InterPro" id="IPR016024">
    <property type="entry name" value="ARM-type_fold"/>
</dbReference>
<dbReference type="Proteomes" id="UP000215902">
    <property type="component" value="Unassembled WGS sequence"/>
</dbReference>
<dbReference type="Pfam" id="PF13676">
    <property type="entry name" value="TIR_2"/>
    <property type="match status" value="1"/>
</dbReference>
<dbReference type="InterPro" id="IPR035897">
    <property type="entry name" value="Toll_tir_struct_dom_sf"/>
</dbReference>
<proteinExistence type="predicted"/>
<dbReference type="STRING" id="282301.A0A267FE44"/>
<dbReference type="PANTHER" id="PTHR46270:SF2">
    <property type="entry name" value="TIR DOMAIN-CONTAINING PROTEIN"/>
    <property type="match status" value="1"/>
</dbReference>
<feature type="region of interest" description="Disordered" evidence="1">
    <location>
        <begin position="633"/>
        <end position="678"/>
    </location>
</feature>
<organism evidence="3 4">
    <name type="scientific">Macrostomum lignano</name>
    <dbReference type="NCBI Taxonomy" id="282301"/>
    <lineage>
        <taxon>Eukaryota</taxon>
        <taxon>Metazoa</taxon>
        <taxon>Spiralia</taxon>
        <taxon>Lophotrochozoa</taxon>
        <taxon>Platyhelminthes</taxon>
        <taxon>Rhabditophora</taxon>
        <taxon>Macrostomorpha</taxon>
        <taxon>Macrostomida</taxon>
        <taxon>Macrostomidae</taxon>
        <taxon>Macrostomum</taxon>
    </lineage>
</organism>
<dbReference type="InterPro" id="IPR000157">
    <property type="entry name" value="TIR_dom"/>
</dbReference>